<dbReference type="CDD" id="cd00090">
    <property type="entry name" value="HTH_ARSR"/>
    <property type="match status" value="1"/>
</dbReference>
<dbReference type="InterPro" id="IPR036388">
    <property type="entry name" value="WH-like_DNA-bd_sf"/>
</dbReference>
<organism evidence="5 6">
    <name type="scientific">Micrococcoides hystricis</name>
    <dbReference type="NCBI Taxonomy" id="1572761"/>
    <lineage>
        <taxon>Bacteria</taxon>
        <taxon>Bacillati</taxon>
        <taxon>Actinomycetota</taxon>
        <taxon>Actinomycetes</taxon>
        <taxon>Micrococcales</taxon>
        <taxon>Micrococcaceae</taxon>
        <taxon>Micrococcoides</taxon>
    </lineage>
</organism>
<dbReference type="InterPro" id="IPR036390">
    <property type="entry name" value="WH_DNA-bd_sf"/>
</dbReference>
<keyword evidence="6" id="KW-1185">Reference proteome</keyword>
<dbReference type="InterPro" id="IPR001845">
    <property type="entry name" value="HTH_ArsR_DNA-bd_dom"/>
</dbReference>
<evidence type="ECO:0000256" key="1">
    <source>
        <dbReference type="ARBA" id="ARBA00023015"/>
    </source>
</evidence>
<name>A0ABV6PC54_9MICC</name>
<keyword evidence="2" id="KW-0238">DNA-binding</keyword>
<evidence type="ECO:0000256" key="2">
    <source>
        <dbReference type="ARBA" id="ARBA00023125"/>
    </source>
</evidence>
<protein>
    <submittedName>
        <fullName evidence="5">ArsR/SmtB family transcription factor</fullName>
    </submittedName>
</protein>
<dbReference type="PANTHER" id="PTHR33154:SF18">
    <property type="entry name" value="ARSENICAL RESISTANCE OPERON REPRESSOR"/>
    <property type="match status" value="1"/>
</dbReference>
<keyword evidence="3" id="KW-0804">Transcription</keyword>
<gene>
    <name evidence="5" type="ORF">ACFFFR_05990</name>
</gene>
<evidence type="ECO:0000256" key="3">
    <source>
        <dbReference type="ARBA" id="ARBA00023163"/>
    </source>
</evidence>
<proteinExistence type="predicted"/>
<accession>A0ABV6PC54</accession>
<reference evidence="5 6" key="1">
    <citation type="submission" date="2024-09" db="EMBL/GenBank/DDBJ databases">
        <authorList>
            <person name="Sun Q."/>
            <person name="Mori K."/>
        </authorList>
    </citation>
    <scope>NUCLEOTIDE SEQUENCE [LARGE SCALE GENOMIC DNA]</scope>
    <source>
        <strain evidence="5 6">NCAIM B.02604</strain>
    </source>
</reference>
<evidence type="ECO:0000313" key="5">
    <source>
        <dbReference type="EMBL" id="MFC0581932.1"/>
    </source>
</evidence>
<evidence type="ECO:0000259" key="4">
    <source>
        <dbReference type="PROSITE" id="PS50987"/>
    </source>
</evidence>
<comment type="caution">
    <text evidence="5">The sequence shown here is derived from an EMBL/GenBank/DDBJ whole genome shotgun (WGS) entry which is preliminary data.</text>
</comment>
<dbReference type="SUPFAM" id="SSF46785">
    <property type="entry name" value="Winged helix' DNA-binding domain"/>
    <property type="match status" value="1"/>
</dbReference>
<keyword evidence="1" id="KW-0805">Transcription regulation</keyword>
<feature type="domain" description="HTH arsR-type" evidence="4">
    <location>
        <begin position="1"/>
        <end position="92"/>
    </location>
</feature>
<dbReference type="Gene3D" id="1.10.10.10">
    <property type="entry name" value="Winged helix-like DNA-binding domain superfamily/Winged helix DNA-binding domain"/>
    <property type="match status" value="1"/>
</dbReference>
<dbReference type="Pfam" id="PF01022">
    <property type="entry name" value="HTH_5"/>
    <property type="match status" value="1"/>
</dbReference>
<dbReference type="Proteomes" id="UP001589862">
    <property type="component" value="Unassembled WGS sequence"/>
</dbReference>
<dbReference type="InterPro" id="IPR051081">
    <property type="entry name" value="HTH_MetalResp_TranReg"/>
</dbReference>
<evidence type="ECO:0000313" key="6">
    <source>
        <dbReference type="Proteomes" id="UP001589862"/>
    </source>
</evidence>
<dbReference type="EMBL" id="JBHLUB010000027">
    <property type="protein sequence ID" value="MFC0581932.1"/>
    <property type="molecule type" value="Genomic_DNA"/>
</dbReference>
<dbReference type="RefSeq" id="WP_377458710.1">
    <property type="nucleotide sequence ID" value="NZ_JBHLUB010000027.1"/>
</dbReference>
<dbReference type="InterPro" id="IPR011991">
    <property type="entry name" value="ArsR-like_HTH"/>
</dbReference>
<dbReference type="PROSITE" id="PS50987">
    <property type="entry name" value="HTH_ARSR_2"/>
    <property type="match status" value="1"/>
</dbReference>
<dbReference type="SMART" id="SM00418">
    <property type="entry name" value="HTH_ARSR"/>
    <property type="match status" value="1"/>
</dbReference>
<dbReference type="NCBIfam" id="NF033788">
    <property type="entry name" value="HTH_metalloreg"/>
    <property type="match status" value="1"/>
</dbReference>
<dbReference type="PRINTS" id="PR00778">
    <property type="entry name" value="HTHARSR"/>
</dbReference>
<dbReference type="PANTHER" id="PTHR33154">
    <property type="entry name" value="TRANSCRIPTIONAL REGULATOR, ARSR FAMILY"/>
    <property type="match status" value="1"/>
</dbReference>
<sequence>MQFEEAAEILRVLANPKRAQIVDVISTEEMHAKELLDYFQISQPTLSHDMKQLQNAGIVNARRAGRYIFYSLNQDRLRAFHSRLGELFFASKHGVARPRRNGTSSSN</sequence>